<accession>M2U771</accession>
<dbReference type="SUPFAM" id="SSF53254">
    <property type="entry name" value="Phosphoglycerate mutase-like"/>
    <property type="match status" value="1"/>
</dbReference>
<dbReference type="SMART" id="SM00855">
    <property type="entry name" value="PGAM"/>
    <property type="match status" value="1"/>
</dbReference>
<dbReference type="CDD" id="cd07067">
    <property type="entry name" value="HP_PGM_like"/>
    <property type="match status" value="1"/>
</dbReference>
<keyword evidence="2" id="KW-1185">Reference proteome</keyword>
<dbReference type="RefSeq" id="WP_008600334.1">
    <property type="nucleotide sequence ID" value="NZ_AMRV01000002.1"/>
</dbReference>
<evidence type="ECO:0000313" key="1">
    <source>
        <dbReference type="EMBL" id="EMD83852.1"/>
    </source>
</evidence>
<comment type="caution">
    <text evidence="1">The sequence shown here is derived from an EMBL/GenBank/DDBJ whole genome shotgun (WGS) entry which is preliminary data.</text>
</comment>
<dbReference type="Gene3D" id="3.40.50.1240">
    <property type="entry name" value="Phosphoglycerate mutase-like"/>
    <property type="match status" value="1"/>
</dbReference>
<dbReference type="PANTHER" id="PTHR47623:SF1">
    <property type="entry name" value="OS09G0287300 PROTEIN"/>
    <property type="match status" value="1"/>
</dbReference>
<sequence length="178" mass="19281">MKIVTLLRHAKSSWNDDVARDLDRPLNAKGHRAAETVGAHLKHIGLGWDAAIASPAVRVAETIKAFEAGYGRAAGATSDRRVYMADAATLLDVIHELPASTDSVLLIGHNPGLEDLVFMLTPADENPYRLAVDEKYPTATVCQMRFDVDAWDEVEEGGGTIALLVRPRDLDPQLGPDS</sequence>
<dbReference type="Proteomes" id="UP000011717">
    <property type="component" value="Unassembled WGS sequence"/>
</dbReference>
<evidence type="ECO:0000313" key="2">
    <source>
        <dbReference type="Proteomes" id="UP000011717"/>
    </source>
</evidence>
<dbReference type="AlphaFoldDB" id="M2U771"/>
<dbReference type="InterPro" id="IPR013078">
    <property type="entry name" value="His_Pase_superF_clade-1"/>
</dbReference>
<dbReference type="EMBL" id="AMRV01000002">
    <property type="protein sequence ID" value="EMD83852.1"/>
    <property type="molecule type" value="Genomic_DNA"/>
</dbReference>
<dbReference type="InterPro" id="IPR029033">
    <property type="entry name" value="His_PPase_superfam"/>
</dbReference>
<gene>
    <name evidence="1" type="ORF">C725_0824</name>
</gene>
<name>M2U771_9SPHN</name>
<reference evidence="1 2" key="1">
    <citation type="journal article" date="2013" name="Genome Announc.">
        <title>Draft Genome Sequence of Strain JLT2015T, Belonging to the Family Sphingomonadaceae of the Alphaproteobacteria.</title>
        <authorList>
            <person name="Tang K."/>
            <person name="Liu K."/>
            <person name="Li S."/>
            <person name="Jiao N."/>
        </authorList>
    </citation>
    <scope>NUCLEOTIDE SEQUENCE [LARGE SCALE GENOMIC DNA]</scope>
    <source>
        <strain evidence="1 2">JLT2015</strain>
    </source>
</reference>
<dbReference type="Pfam" id="PF00300">
    <property type="entry name" value="His_Phos_1"/>
    <property type="match status" value="1"/>
</dbReference>
<dbReference type="PANTHER" id="PTHR47623">
    <property type="entry name" value="OS09G0287300 PROTEIN"/>
    <property type="match status" value="1"/>
</dbReference>
<protein>
    <submittedName>
        <fullName evidence="1">Putative phosphohistidine phosphatase, SixA</fullName>
    </submittedName>
</protein>
<organism evidence="1 2">
    <name type="scientific">Pacificimonas flava</name>
    <dbReference type="NCBI Taxonomy" id="1234595"/>
    <lineage>
        <taxon>Bacteria</taxon>
        <taxon>Pseudomonadati</taxon>
        <taxon>Pseudomonadota</taxon>
        <taxon>Alphaproteobacteria</taxon>
        <taxon>Sphingomonadales</taxon>
        <taxon>Sphingosinicellaceae</taxon>
        <taxon>Pacificimonas</taxon>
    </lineage>
</organism>
<proteinExistence type="predicted"/>
<dbReference type="OrthoDB" id="9810154at2"/>